<evidence type="ECO:0000256" key="1">
    <source>
        <dbReference type="SAM" id="Phobius"/>
    </source>
</evidence>
<dbReference type="RefSeq" id="WP_081197284.1">
    <property type="nucleotide sequence ID" value="NZ_FOCZ01000010.1"/>
</dbReference>
<reference evidence="5" key="1">
    <citation type="submission" date="2016-04" db="EMBL/GenBank/DDBJ databases">
        <authorList>
            <person name="Chen L."/>
            <person name="Zhuang W."/>
            <person name="Wang G."/>
        </authorList>
    </citation>
    <scope>NUCLEOTIDE SEQUENCE [LARGE SCALE GENOMIC DNA]</scope>
    <source>
        <strain evidence="5">17621</strain>
    </source>
</reference>
<dbReference type="GO" id="GO:0016989">
    <property type="term" value="F:sigma factor antagonist activity"/>
    <property type="evidence" value="ECO:0007669"/>
    <property type="project" value="TreeGrafter"/>
</dbReference>
<keyword evidence="5" id="KW-1185">Reference proteome</keyword>
<organism evidence="4 5">
    <name type="scientific">Niastella yeongjuensis</name>
    <dbReference type="NCBI Taxonomy" id="354355"/>
    <lineage>
        <taxon>Bacteria</taxon>
        <taxon>Pseudomonadati</taxon>
        <taxon>Bacteroidota</taxon>
        <taxon>Chitinophagia</taxon>
        <taxon>Chitinophagales</taxon>
        <taxon>Chitinophagaceae</taxon>
        <taxon>Niastella</taxon>
    </lineage>
</organism>
<feature type="transmembrane region" description="Helical" evidence="1">
    <location>
        <begin position="88"/>
        <end position="107"/>
    </location>
</feature>
<protein>
    <recommendedName>
        <fullName evidence="6">Iron dicitrate transport regulator FecR</fullName>
    </recommendedName>
</protein>
<dbReference type="AlphaFoldDB" id="A0A1V9FCH6"/>
<dbReference type="InterPro" id="IPR006860">
    <property type="entry name" value="FecR"/>
</dbReference>
<evidence type="ECO:0008006" key="6">
    <source>
        <dbReference type="Google" id="ProtNLM"/>
    </source>
</evidence>
<dbReference type="PANTHER" id="PTHR30273:SF2">
    <property type="entry name" value="PROTEIN FECR"/>
    <property type="match status" value="1"/>
</dbReference>
<dbReference type="Pfam" id="PF16344">
    <property type="entry name" value="FecR_C"/>
    <property type="match status" value="1"/>
</dbReference>
<name>A0A1V9FCH6_9BACT</name>
<evidence type="ECO:0000313" key="5">
    <source>
        <dbReference type="Proteomes" id="UP000192610"/>
    </source>
</evidence>
<dbReference type="OrthoDB" id="629393at2"/>
<feature type="domain" description="Protein FecR C-terminal" evidence="3">
    <location>
        <begin position="329"/>
        <end position="395"/>
    </location>
</feature>
<evidence type="ECO:0000313" key="4">
    <source>
        <dbReference type="EMBL" id="OQP56075.1"/>
    </source>
</evidence>
<feature type="domain" description="FecR protein" evidence="2">
    <location>
        <begin position="187"/>
        <end position="282"/>
    </location>
</feature>
<dbReference type="STRING" id="354355.SAMN05660816_04857"/>
<dbReference type="Pfam" id="PF04773">
    <property type="entry name" value="FecR"/>
    <property type="match status" value="1"/>
</dbReference>
<evidence type="ECO:0000259" key="3">
    <source>
        <dbReference type="Pfam" id="PF16344"/>
    </source>
</evidence>
<keyword evidence="1" id="KW-1133">Transmembrane helix</keyword>
<keyword evidence="1" id="KW-0472">Membrane</keyword>
<dbReference type="InterPro" id="IPR012373">
    <property type="entry name" value="Ferrdict_sens_TM"/>
</dbReference>
<evidence type="ECO:0000259" key="2">
    <source>
        <dbReference type="Pfam" id="PF04773"/>
    </source>
</evidence>
<dbReference type="PANTHER" id="PTHR30273">
    <property type="entry name" value="PERIPLASMIC SIGNAL SENSOR AND SIGMA FACTOR ACTIVATOR FECR-RELATED"/>
    <property type="match status" value="1"/>
</dbReference>
<sequence length="397" mass="43908">MNGLNRLLELAFKHLSGELSEDESKELEYYLNESPENRVRFEKLTNHDSLIEGVQAVYSADKKRMWHNIVVASPKWQKKGQVIAISSSLKYAVAIIIVIAITAYWFIGRHSKTEETKVISEVSHTQNDILPGGNKATLTLASGRKITLDDAANGRLAKEGKTDIVKTADGQLAYTTAGAATGVYYNTVSTPKGGQYQLTLPDGTKIWMNAASTLHFPTSFTGNERLVELDGEAYFEVAKNVHMPFVVKTKNGMAVQVLGTRFNIMAYNEERDTKATLIDGSIRVSNGAFETVLHPGQQALSETGNTGTDVRVNKDADIEEAVAWKNGTFSFNNADVRTIMRQIARWYDVDISYDGQLPEKHFTGTISRNLRASEVLSGIEFIGVHFKIDGKKIVVQP</sequence>
<dbReference type="EMBL" id="LVXG01000002">
    <property type="protein sequence ID" value="OQP56075.1"/>
    <property type="molecule type" value="Genomic_DNA"/>
</dbReference>
<gene>
    <name evidence="4" type="ORF">A4H97_21085</name>
</gene>
<comment type="caution">
    <text evidence="4">The sequence shown here is derived from an EMBL/GenBank/DDBJ whole genome shotgun (WGS) entry which is preliminary data.</text>
</comment>
<accession>A0A1V9FCH6</accession>
<dbReference type="Gene3D" id="3.55.50.30">
    <property type="match status" value="1"/>
</dbReference>
<dbReference type="Proteomes" id="UP000192610">
    <property type="component" value="Unassembled WGS sequence"/>
</dbReference>
<keyword evidence="1" id="KW-0812">Transmembrane</keyword>
<dbReference type="FunFam" id="2.60.120.1440:FF:000001">
    <property type="entry name" value="Putative anti-sigma factor"/>
    <property type="match status" value="1"/>
</dbReference>
<dbReference type="Gene3D" id="2.60.120.1440">
    <property type="match status" value="1"/>
</dbReference>
<dbReference type="InterPro" id="IPR032508">
    <property type="entry name" value="FecR_C"/>
</dbReference>
<proteinExistence type="predicted"/>